<dbReference type="AlphaFoldDB" id="A0AAV7UKX0"/>
<sequence length="185" mass="19980">MVQDPLGRHSPVPHLLHRGAVCHPHSSRDHSVHPAVLGEGRVQGCPSLQYSSPPWPQGPATTRGLHLSSSSNALLCPRLQGDAPKYGAARRSSPGEPPRSTASAPLPRQNFTMLWSAAPASRMACFRATPQSLRQSSRGRQLQAQPLPVWTGPPPGMFQQDEFAGPVGATRLRVRHLAWLVHAPC</sequence>
<gene>
    <name evidence="2" type="ORF">NDU88_005764</name>
</gene>
<comment type="caution">
    <text evidence="2">The sequence shown here is derived from an EMBL/GenBank/DDBJ whole genome shotgun (WGS) entry which is preliminary data.</text>
</comment>
<proteinExistence type="predicted"/>
<reference evidence="2" key="1">
    <citation type="journal article" date="2022" name="bioRxiv">
        <title>Sequencing and chromosome-scale assembly of the giantPleurodeles waltlgenome.</title>
        <authorList>
            <person name="Brown T."/>
            <person name="Elewa A."/>
            <person name="Iarovenko S."/>
            <person name="Subramanian E."/>
            <person name="Araus A.J."/>
            <person name="Petzold A."/>
            <person name="Susuki M."/>
            <person name="Suzuki K.-i.T."/>
            <person name="Hayashi T."/>
            <person name="Toyoda A."/>
            <person name="Oliveira C."/>
            <person name="Osipova E."/>
            <person name="Leigh N.D."/>
            <person name="Simon A."/>
            <person name="Yun M.H."/>
        </authorList>
    </citation>
    <scope>NUCLEOTIDE SEQUENCE</scope>
    <source>
        <strain evidence="2">20211129_DDA</strain>
        <tissue evidence="2">Liver</tissue>
    </source>
</reference>
<dbReference type="Proteomes" id="UP001066276">
    <property type="component" value="Chromosome 3_1"/>
</dbReference>
<accession>A0AAV7UKX0</accession>
<evidence type="ECO:0000313" key="3">
    <source>
        <dbReference type="Proteomes" id="UP001066276"/>
    </source>
</evidence>
<protein>
    <submittedName>
        <fullName evidence="2">Uncharacterized protein</fullName>
    </submittedName>
</protein>
<dbReference type="EMBL" id="JANPWB010000005">
    <property type="protein sequence ID" value="KAJ1189011.1"/>
    <property type="molecule type" value="Genomic_DNA"/>
</dbReference>
<evidence type="ECO:0000256" key="1">
    <source>
        <dbReference type="SAM" id="MobiDB-lite"/>
    </source>
</evidence>
<feature type="region of interest" description="Disordered" evidence="1">
    <location>
        <begin position="78"/>
        <end position="108"/>
    </location>
</feature>
<keyword evidence="3" id="KW-1185">Reference proteome</keyword>
<organism evidence="2 3">
    <name type="scientific">Pleurodeles waltl</name>
    <name type="common">Iberian ribbed newt</name>
    <dbReference type="NCBI Taxonomy" id="8319"/>
    <lineage>
        <taxon>Eukaryota</taxon>
        <taxon>Metazoa</taxon>
        <taxon>Chordata</taxon>
        <taxon>Craniata</taxon>
        <taxon>Vertebrata</taxon>
        <taxon>Euteleostomi</taxon>
        <taxon>Amphibia</taxon>
        <taxon>Batrachia</taxon>
        <taxon>Caudata</taxon>
        <taxon>Salamandroidea</taxon>
        <taxon>Salamandridae</taxon>
        <taxon>Pleurodelinae</taxon>
        <taxon>Pleurodeles</taxon>
    </lineage>
</organism>
<evidence type="ECO:0000313" key="2">
    <source>
        <dbReference type="EMBL" id="KAJ1189011.1"/>
    </source>
</evidence>
<name>A0AAV7UKX0_PLEWA</name>